<dbReference type="InterPro" id="IPR011990">
    <property type="entry name" value="TPR-like_helical_dom_sf"/>
</dbReference>
<reference evidence="1 2" key="1">
    <citation type="submission" date="2024-09" db="EMBL/GenBank/DDBJ databases">
        <authorList>
            <person name="Sun Q."/>
            <person name="Mori K."/>
        </authorList>
    </citation>
    <scope>NUCLEOTIDE SEQUENCE [LARGE SCALE GENOMIC DNA]</scope>
    <source>
        <strain evidence="1 2">CECT 8726</strain>
    </source>
</reference>
<comment type="caution">
    <text evidence="1">The sequence shown here is derived from an EMBL/GenBank/DDBJ whole genome shotgun (WGS) entry which is preliminary data.</text>
</comment>
<keyword evidence="2" id="KW-1185">Reference proteome</keyword>
<dbReference type="RefSeq" id="WP_213888329.1">
    <property type="nucleotide sequence ID" value="NZ_JAGFNU010000003.1"/>
</dbReference>
<accession>A0ABV5JIY3</accession>
<name>A0ABV5JIY3_9RHOB</name>
<proteinExistence type="predicted"/>
<organism evidence="1 2">
    <name type="scientific">Pseudohalocynthiibacter aestuariivivens</name>
    <dbReference type="NCBI Taxonomy" id="1591409"/>
    <lineage>
        <taxon>Bacteria</taxon>
        <taxon>Pseudomonadati</taxon>
        <taxon>Pseudomonadota</taxon>
        <taxon>Alphaproteobacteria</taxon>
        <taxon>Rhodobacterales</taxon>
        <taxon>Paracoccaceae</taxon>
        <taxon>Pseudohalocynthiibacter</taxon>
    </lineage>
</organism>
<evidence type="ECO:0000313" key="1">
    <source>
        <dbReference type="EMBL" id="MFB9233410.1"/>
    </source>
</evidence>
<protein>
    <recommendedName>
        <fullName evidence="3">Tetratricopeptide repeat protein</fullName>
    </recommendedName>
</protein>
<dbReference type="Proteomes" id="UP001589683">
    <property type="component" value="Unassembled WGS sequence"/>
</dbReference>
<dbReference type="SUPFAM" id="SSF48452">
    <property type="entry name" value="TPR-like"/>
    <property type="match status" value="1"/>
</dbReference>
<evidence type="ECO:0000313" key="2">
    <source>
        <dbReference type="Proteomes" id="UP001589683"/>
    </source>
</evidence>
<sequence length="245" mass="27828">MDEYQAALDAIEIAISLNPSSRFNHQHHLQMLWRLGRIAEMEARAKQLMADYPEAAWFPEFLGYVLHREKRHQEASRHLKTGLALDPASSYGRKKFFEVCRSANDACPPLFPETRHMRPTLECDQAWQAAADLLPASRNDGVARTIPDLVPDPAGNRSLQNLVGGPKDGWALAYPGFMGAALSFEQDGDTKSAEHLIIFDRLLECTQQSYFDHPLFDQQMYLQFQVLYSKEIRENLLDLAHLSDG</sequence>
<gene>
    <name evidence="1" type="ORF">ACFFUT_16580</name>
</gene>
<dbReference type="Gene3D" id="1.25.40.10">
    <property type="entry name" value="Tetratricopeptide repeat domain"/>
    <property type="match status" value="1"/>
</dbReference>
<evidence type="ECO:0008006" key="3">
    <source>
        <dbReference type="Google" id="ProtNLM"/>
    </source>
</evidence>
<dbReference type="EMBL" id="JBHMEA010000049">
    <property type="protein sequence ID" value="MFB9233410.1"/>
    <property type="molecule type" value="Genomic_DNA"/>
</dbReference>